<keyword evidence="2" id="KW-1185">Reference proteome</keyword>
<dbReference type="AlphaFoldDB" id="A0A4C1Y0R9"/>
<evidence type="ECO:0000313" key="2">
    <source>
        <dbReference type="Proteomes" id="UP000299102"/>
    </source>
</evidence>
<organism evidence="1 2">
    <name type="scientific">Eumeta variegata</name>
    <name type="common">Bagworm moth</name>
    <name type="synonym">Eumeta japonica</name>
    <dbReference type="NCBI Taxonomy" id="151549"/>
    <lineage>
        <taxon>Eukaryota</taxon>
        <taxon>Metazoa</taxon>
        <taxon>Ecdysozoa</taxon>
        <taxon>Arthropoda</taxon>
        <taxon>Hexapoda</taxon>
        <taxon>Insecta</taxon>
        <taxon>Pterygota</taxon>
        <taxon>Neoptera</taxon>
        <taxon>Endopterygota</taxon>
        <taxon>Lepidoptera</taxon>
        <taxon>Glossata</taxon>
        <taxon>Ditrysia</taxon>
        <taxon>Tineoidea</taxon>
        <taxon>Psychidae</taxon>
        <taxon>Oiketicinae</taxon>
        <taxon>Eumeta</taxon>
    </lineage>
</organism>
<dbReference type="Proteomes" id="UP000299102">
    <property type="component" value="Unassembled WGS sequence"/>
</dbReference>
<accession>A0A4C1Y0R9</accession>
<gene>
    <name evidence="1" type="ORF">EVAR_89355_1</name>
</gene>
<evidence type="ECO:0000313" key="1">
    <source>
        <dbReference type="EMBL" id="GBP69851.1"/>
    </source>
</evidence>
<protein>
    <submittedName>
        <fullName evidence="1">Uncharacterized protein</fullName>
    </submittedName>
</protein>
<dbReference type="EMBL" id="BGZK01001054">
    <property type="protein sequence ID" value="GBP69851.1"/>
    <property type="molecule type" value="Genomic_DNA"/>
</dbReference>
<comment type="caution">
    <text evidence="1">The sequence shown here is derived from an EMBL/GenBank/DDBJ whole genome shotgun (WGS) entry which is preliminary data.</text>
</comment>
<reference evidence="1 2" key="1">
    <citation type="journal article" date="2019" name="Commun. Biol.">
        <title>The bagworm genome reveals a unique fibroin gene that provides high tensile strength.</title>
        <authorList>
            <person name="Kono N."/>
            <person name="Nakamura H."/>
            <person name="Ohtoshi R."/>
            <person name="Tomita M."/>
            <person name="Numata K."/>
            <person name="Arakawa K."/>
        </authorList>
    </citation>
    <scope>NUCLEOTIDE SEQUENCE [LARGE SCALE GENOMIC DNA]</scope>
</reference>
<name>A0A4C1Y0R9_EUMVA</name>
<sequence>MMLHHDSASSHTAAITGKFLKENVTDRTHADGTPNAHYYCLVSSLSKTINGHNHLIRIDHTVQFDHCSATCSAVWFSNFEDTMRVFPARGQPSVPEAFWTTVTNGFA</sequence>
<proteinExistence type="predicted"/>